<dbReference type="InterPro" id="IPR025335">
    <property type="entry name" value="DUF4241"/>
</dbReference>
<protein>
    <recommendedName>
        <fullName evidence="3">DUF4241 domain-containing protein</fullName>
    </recommendedName>
</protein>
<organism evidence="1 2">
    <name type="scientific">Priestia endophytica DSM 13796</name>
    <dbReference type="NCBI Taxonomy" id="1121089"/>
    <lineage>
        <taxon>Bacteria</taxon>
        <taxon>Bacillati</taxon>
        <taxon>Bacillota</taxon>
        <taxon>Bacilli</taxon>
        <taxon>Bacillales</taxon>
        <taxon>Bacillaceae</taxon>
        <taxon>Priestia</taxon>
    </lineage>
</organism>
<dbReference type="EMBL" id="FOXX01000006">
    <property type="protein sequence ID" value="SFQ68063.1"/>
    <property type="molecule type" value="Genomic_DNA"/>
</dbReference>
<proteinExistence type="predicted"/>
<keyword evidence="2" id="KW-1185">Reference proteome</keyword>
<evidence type="ECO:0000313" key="2">
    <source>
        <dbReference type="Proteomes" id="UP000182762"/>
    </source>
</evidence>
<dbReference type="Proteomes" id="UP000182762">
    <property type="component" value="Unassembled WGS sequence"/>
</dbReference>
<gene>
    <name evidence="1" type="ORF">SAMN02745910_02743</name>
</gene>
<dbReference type="GeneID" id="93711379"/>
<sequence>MQKLLSFLLHEEENLHYQSIENITIISGNVVACDPNFFEESTPFQKNIQPGSYPVSLLLDKENSVAGSLITFSNQKPVRFEMATKPGQHIKNLEKNMIFGHPVDTGLSCFADGSAVLKMEELERKKINELGDDFISFYDDVLEEKLEENNDMWGNLILDEEHNLNALIFSSGYGDGFYASYWGIDEKGHVVSLVTDFNIL</sequence>
<dbReference type="Pfam" id="PF14025">
    <property type="entry name" value="DUF4241"/>
    <property type="match status" value="1"/>
</dbReference>
<comment type="caution">
    <text evidence="1">The sequence shown here is derived from an EMBL/GenBank/DDBJ whole genome shotgun (WGS) entry which is preliminary data.</text>
</comment>
<evidence type="ECO:0008006" key="3">
    <source>
        <dbReference type="Google" id="ProtNLM"/>
    </source>
</evidence>
<accession>A0A1I6AHG3</accession>
<reference evidence="1 2" key="1">
    <citation type="submission" date="2016-10" db="EMBL/GenBank/DDBJ databases">
        <authorList>
            <person name="Varghese N."/>
            <person name="Submissions S."/>
        </authorList>
    </citation>
    <scope>NUCLEOTIDE SEQUENCE [LARGE SCALE GENOMIC DNA]</scope>
    <source>
        <strain evidence="1 2">DSM 13796</strain>
    </source>
</reference>
<name>A0A1I6AHG3_9BACI</name>
<dbReference type="RefSeq" id="WP_061805421.1">
    <property type="nucleotide sequence ID" value="NZ_FOXX01000006.1"/>
</dbReference>
<evidence type="ECO:0000313" key="1">
    <source>
        <dbReference type="EMBL" id="SFQ68063.1"/>
    </source>
</evidence>